<keyword evidence="2" id="KW-1185">Reference proteome</keyword>
<proteinExistence type="predicted"/>
<evidence type="ECO:0000313" key="1">
    <source>
        <dbReference type="EMBL" id="CAE7169701.1"/>
    </source>
</evidence>
<comment type="caution">
    <text evidence="1">The sequence shown here is derived from an EMBL/GenBank/DDBJ whole genome shotgun (WGS) entry which is preliminary data.</text>
</comment>
<reference evidence="1" key="1">
    <citation type="submission" date="2021-02" db="EMBL/GenBank/DDBJ databases">
        <authorList>
            <person name="Dougan E. K."/>
            <person name="Rhodes N."/>
            <person name="Thang M."/>
            <person name="Chan C."/>
        </authorList>
    </citation>
    <scope>NUCLEOTIDE SEQUENCE</scope>
</reference>
<feature type="non-terminal residue" evidence="1">
    <location>
        <position position="1"/>
    </location>
</feature>
<organism evidence="1 2">
    <name type="scientific">Symbiodinium pilosum</name>
    <name type="common">Dinoflagellate</name>
    <dbReference type="NCBI Taxonomy" id="2952"/>
    <lineage>
        <taxon>Eukaryota</taxon>
        <taxon>Sar</taxon>
        <taxon>Alveolata</taxon>
        <taxon>Dinophyceae</taxon>
        <taxon>Suessiales</taxon>
        <taxon>Symbiodiniaceae</taxon>
        <taxon>Symbiodinium</taxon>
    </lineage>
</organism>
<name>A0A812IR10_SYMPI</name>
<sequence>LFYERDFSKSLDASVVQVDGEMDWVNSHFRNSMDVLDGFYALLVGEWCGDDKIFQYWQKYFQKGPEWILAHAPIVHFIAEWKPWRLTTPEQLQR</sequence>
<evidence type="ECO:0000313" key="2">
    <source>
        <dbReference type="Proteomes" id="UP000649617"/>
    </source>
</evidence>
<dbReference type="EMBL" id="CAJNIZ010000570">
    <property type="protein sequence ID" value="CAE7169701.1"/>
    <property type="molecule type" value="Genomic_DNA"/>
</dbReference>
<dbReference type="OrthoDB" id="411556at2759"/>
<feature type="non-terminal residue" evidence="1">
    <location>
        <position position="94"/>
    </location>
</feature>
<protein>
    <submittedName>
        <fullName evidence="1">SLC1A2 protein</fullName>
    </submittedName>
</protein>
<accession>A0A812IR10</accession>
<gene>
    <name evidence="1" type="primary">SLC1A2</name>
    <name evidence="1" type="ORF">SPIL2461_LOCUS677</name>
</gene>
<dbReference type="Proteomes" id="UP000649617">
    <property type="component" value="Unassembled WGS sequence"/>
</dbReference>
<dbReference type="AlphaFoldDB" id="A0A812IR10"/>